<accession>A0A517PS72</accession>
<dbReference type="Gene3D" id="3.40.50.80">
    <property type="entry name" value="Nucleotide-binding domain of ferredoxin-NADP reductase (FNR) module"/>
    <property type="match status" value="1"/>
</dbReference>
<dbReference type="PRINTS" id="PR00410">
    <property type="entry name" value="PHEHYDRXLASE"/>
</dbReference>
<gene>
    <name evidence="3" type="primary">asrB</name>
    <name evidence="3" type="ORF">HG66A1_40160</name>
</gene>
<dbReference type="Pfam" id="PF10418">
    <property type="entry name" value="DHODB_Fe-S_bind"/>
    <property type="match status" value="1"/>
</dbReference>
<dbReference type="GO" id="GO:0050660">
    <property type="term" value="F:flavin adenine dinucleotide binding"/>
    <property type="evidence" value="ECO:0007669"/>
    <property type="project" value="InterPro"/>
</dbReference>
<dbReference type="PANTHER" id="PTHR43513:SF1">
    <property type="entry name" value="ANAEROBIC SULFITE REDUCTASE SUBUNIT B"/>
    <property type="match status" value="1"/>
</dbReference>
<feature type="binding site" evidence="1">
    <location>
        <position position="260"/>
    </location>
    <ligand>
        <name>[2Fe-2S] cluster</name>
        <dbReference type="ChEBI" id="CHEBI:190135"/>
    </ligand>
</feature>
<dbReference type="SUPFAM" id="SSF63380">
    <property type="entry name" value="Riboflavin synthase domain-like"/>
    <property type="match status" value="1"/>
</dbReference>
<dbReference type="InterPro" id="IPR001709">
    <property type="entry name" value="Flavoprot_Pyr_Nucl_cyt_Rdtase"/>
</dbReference>
<feature type="binding site" evidence="1">
    <location>
        <position position="263"/>
    </location>
    <ligand>
        <name>[2Fe-2S] cluster</name>
        <dbReference type="ChEBI" id="CHEBI:190135"/>
    </ligand>
</feature>
<dbReference type="RefSeq" id="WP_145187710.1">
    <property type="nucleotide sequence ID" value="NZ_CP036266.1"/>
</dbReference>
<dbReference type="InterPro" id="IPR039261">
    <property type="entry name" value="FNR_nucleotide-bd"/>
</dbReference>
<dbReference type="InterPro" id="IPR050353">
    <property type="entry name" value="PyrK_electron_transfer"/>
</dbReference>
<dbReference type="OrthoDB" id="9796486at2"/>
<dbReference type="PANTHER" id="PTHR43513">
    <property type="entry name" value="DIHYDROOROTATE DEHYDROGENASE B (NAD(+)), ELECTRON TRANSFER SUBUNIT"/>
    <property type="match status" value="1"/>
</dbReference>
<dbReference type="InterPro" id="IPR017927">
    <property type="entry name" value="FAD-bd_FR_type"/>
</dbReference>
<dbReference type="InterPro" id="IPR001433">
    <property type="entry name" value="OxRdtase_FAD/NAD-bd"/>
</dbReference>
<proteinExistence type="predicted"/>
<organism evidence="3 4">
    <name type="scientific">Gimesia chilikensis</name>
    <dbReference type="NCBI Taxonomy" id="2605989"/>
    <lineage>
        <taxon>Bacteria</taxon>
        <taxon>Pseudomonadati</taxon>
        <taxon>Planctomycetota</taxon>
        <taxon>Planctomycetia</taxon>
        <taxon>Planctomycetales</taxon>
        <taxon>Planctomycetaceae</taxon>
        <taxon>Gimesia</taxon>
    </lineage>
</organism>
<dbReference type="SUPFAM" id="SSF52343">
    <property type="entry name" value="Ferredoxin reductase-like, C-terminal NADP-linked domain"/>
    <property type="match status" value="1"/>
</dbReference>
<keyword evidence="1" id="KW-0001">2Fe-2S</keyword>
<dbReference type="GO" id="GO:0016491">
    <property type="term" value="F:oxidoreductase activity"/>
    <property type="evidence" value="ECO:0007669"/>
    <property type="project" value="InterPro"/>
</dbReference>
<evidence type="ECO:0000313" key="4">
    <source>
        <dbReference type="Proteomes" id="UP000320421"/>
    </source>
</evidence>
<dbReference type="AlphaFoldDB" id="A0A517PS72"/>
<dbReference type="PROSITE" id="PS51384">
    <property type="entry name" value="FAD_FR"/>
    <property type="match status" value="1"/>
</dbReference>
<dbReference type="PIRSF" id="PIRSF006816">
    <property type="entry name" value="Cyc3_hyd_g"/>
    <property type="match status" value="1"/>
</dbReference>
<keyword evidence="4" id="KW-1185">Reference proteome</keyword>
<name>A0A517PS72_9PLAN</name>
<evidence type="ECO:0000256" key="1">
    <source>
        <dbReference type="PIRSR" id="PIRSR006816-2"/>
    </source>
</evidence>
<dbReference type="GO" id="GO:0051537">
    <property type="term" value="F:2 iron, 2 sulfur cluster binding"/>
    <property type="evidence" value="ECO:0007669"/>
    <property type="project" value="UniProtKB-KW"/>
</dbReference>
<dbReference type="GO" id="GO:0046872">
    <property type="term" value="F:metal ion binding"/>
    <property type="evidence" value="ECO:0007669"/>
    <property type="project" value="UniProtKB-KW"/>
</dbReference>
<sequence>MNESASAAASHFSPQANAWVPQTAVIREIRPEVSGVTTYQLALIDSVAAETYRFAPGQFNMLYVPGAGEAAISMSGDPDATETLTHTIRKAGNVTGRIAAMQVGDTLGLRGPFGTSWPVDLCRGKDVILVAGGIGLPPLRPVIYRMLSERENYGQLTLLYGSRTPEMRLYTNEYQRWQGQGFDVRQTVDRSAPGWQGNVGVVPQLLERLQSFDPANTIIMICGPDIMMRFTARAALQRGMTTEQIWVSTERNMQCAVGLCGHCQLGPEFICKDGPVFRYDQISPWLKVEAL</sequence>
<dbReference type="Gene3D" id="2.40.30.10">
    <property type="entry name" value="Translation factors"/>
    <property type="match status" value="1"/>
</dbReference>
<comment type="cofactor">
    <cofactor evidence="1">
        <name>[2Fe-2S] cluster</name>
        <dbReference type="ChEBI" id="CHEBI:190135"/>
    </cofactor>
    <text evidence="1">Binds 1 [2Fe-2S] cluster per subunit.</text>
</comment>
<dbReference type="Proteomes" id="UP000320421">
    <property type="component" value="Chromosome"/>
</dbReference>
<reference evidence="3 4" key="1">
    <citation type="submission" date="2019-02" db="EMBL/GenBank/DDBJ databases">
        <title>Deep-cultivation of Planctomycetes and their phenomic and genomic characterization uncovers novel biology.</title>
        <authorList>
            <person name="Wiegand S."/>
            <person name="Jogler M."/>
            <person name="Boedeker C."/>
            <person name="Pinto D."/>
            <person name="Vollmers J."/>
            <person name="Rivas-Marin E."/>
            <person name="Kohn T."/>
            <person name="Peeters S.H."/>
            <person name="Heuer A."/>
            <person name="Rast P."/>
            <person name="Oberbeckmann S."/>
            <person name="Bunk B."/>
            <person name="Jeske O."/>
            <person name="Meyerdierks A."/>
            <person name="Storesund J.E."/>
            <person name="Kallscheuer N."/>
            <person name="Luecker S."/>
            <person name="Lage O.M."/>
            <person name="Pohl T."/>
            <person name="Merkel B.J."/>
            <person name="Hornburger P."/>
            <person name="Mueller R.-W."/>
            <person name="Bruemmer F."/>
            <person name="Labrenz M."/>
            <person name="Spormann A.M."/>
            <person name="Op den Camp H."/>
            <person name="Overmann J."/>
            <person name="Amann R."/>
            <person name="Jetten M.S.M."/>
            <person name="Mascher T."/>
            <person name="Medema M.H."/>
            <person name="Devos D.P."/>
            <person name="Kaster A.-K."/>
            <person name="Ovreas L."/>
            <person name="Rohde M."/>
            <person name="Galperin M.Y."/>
            <person name="Jogler C."/>
        </authorList>
    </citation>
    <scope>NUCLEOTIDE SEQUENCE [LARGE SCALE GENOMIC DNA]</scope>
    <source>
        <strain evidence="3 4">HG66A1</strain>
    </source>
</reference>
<keyword evidence="1" id="KW-0479">Metal-binding</keyword>
<feature type="domain" description="FAD-binding FR-type" evidence="2">
    <location>
        <begin position="19"/>
        <end position="119"/>
    </location>
</feature>
<dbReference type="Pfam" id="PF00175">
    <property type="entry name" value="NAD_binding_1"/>
    <property type="match status" value="1"/>
</dbReference>
<dbReference type="InterPro" id="IPR012165">
    <property type="entry name" value="Cyt_c3_hydrogenase_gsu"/>
</dbReference>
<feature type="binding site" evidence="1">
    <location>
        <position position="271"/>
    </location>
    <ligand>
        <name>[2Fe-2S] cluster</name>
        <dbReference type="ChEBI" id="CHEBI:190135"/>
    </ligand>
</feature>
<dbReference type="CDD" id="cd06221">
    <property type="entry name" value="sulfite_reductase_like"/>
    <property type="match status" value="1"/>
</dbReference>
<dbReference type="PRINTS" id="PR00371">
    <property type="entry name" value="FPNCR"/>
</dbReference>
<evidence type="ECO:0000313" key="3">
    <source>
        <dbReference type="EMBL" id="QDT22209.1"/>
    </source>
</evidence>
<protein>
    <submittedName>
        <fullName evidence="3">Anaerobic sulfite reductase subunit B</fullName>
    </submittedName>
</protein>
<evidence type="ECO:0000259" key="2">
    <source>
        <dbReference type="PROSITE" id="PS51384"/>
    </source>
</evidence>
<feature type="binding site" evidence="1">
    <location>
        <position position="255"/>
    </location>
    <ligand>
        <name>[2Fe-2S] cluster</name>
        <dbReference type="ChEBI" id="CHEBI:190135"/>
    </ligand>
</feature>
<dbReference type="EMBL" id="CP036266">
    <property type="protein sequence ID" value="QDT22209.1"/>
    <property type="molecule type" value="Genomic_DNA"/>
</dbReference>
<dbReference type="GO" id="GO:0006221">
    <property type="term" value="P:pyrimidine nucleotide biosynthetic process"/>
    <property type="evidence" value="ECO:0007669"/>
    <property type="project" value="InterPro"/>
</dbReference>
<keyword evidence="1" id="KW-0408">Iron</keyword>
<dbReference type="InterPro" id="IPR019480">
    <property type="entry name" value="Dihydroorotate_DH_Fe-S-bd"/>
</dbReference>
<keyword evidence="1" id="KW-0411">Iron-sulfur</keyword>
<dbReference type="InterPro" id="IPR017938">
    <property type="entry name" value="Riboflavin_synthase-like_b-brl"/>
</dbReference>